<evidence type="ECO:0000256" key="2">
    <source>
        <dbReference type="SAM" id="MobiDB-lite"/>
    </source>
</evidence>
<evidence type="ECO:0000256" key="3">
    <source>
        <dbReference type="SAM" id="Phobius"/>
    </source>
</evidence>
<keyword evidence="1" id="KW-0175">Coiled coil</keyword>
<feature type="compositionally biased region" description="Polar residues" evidence="2">
    <location>
        <begin position="1023"/>
        <end position="1041"/>
    </location>
</feature>
<accession>A0A3B0MZP3</accession>
<dbReference type="EMBL" id="UIVS01000004">
    <property type="protein sequence ID" value="SVP95214.1"/>
    <property type="molecule type" value="Genomic_DNA"/>
</dbReference>
<evidence type="ECO:0000256" key="1">
    <source>
        <dbReference type="SAM" id="Coils"/>
    </source>
</evidence>
<feature type="coiled-coil region" evidence="1">
    <location>
        <begin position="1102"/>
        <end position="1129"/>
    </location>
</feature>
<feature type="region of interest" description="Disordered" evidence="2">
    <location>
        <begin position="1012"/>
        <end position="1086"/>
    </location>
</feature>
<evidence type="ECO:0000313" key="5">
    <source>
        <dbReference type="EMBL" id="SVP95214.1"/>
    </source>
</evidence>
<feature type="transmembrane region" description="Helical" evidence="3">
    <location>
        <begin position="612"/>
        <end position="631"/>
    </location>
</feature>
<keyword evidence="3" id="KW-0812">Transmembrane</keyword>
<dbReference type="VEuPathDB" id="PiroplasmaDB:TA08410"/>
<protein>
    <recommendedName>
        <fullName evidence="6">PH domain-containing protein</fullName>
    </recommendedName>
</protein>
<reference evidence="5" key="1">
    <citation type="submission" date="2018-07" db="EMBL/GenBank/DDBJ databases">
        <authorList>
            <person name="Quirk P.G."/>
            <person name="Krulwich T.A."/>
        </authorList>
    </citation>
    <scope>NUCLEOTIDE SEQUENCE</scope>
    <source>
        <strain evidence="5">Anand</strain>
    </source>
</reference>
<name>A0A3B0MZP3_THEAN</name>
<organism evidence="5">
    <name type="scientific">Theileria annulata</name>
    <dbReference type="NCBI Taxonomy" id="5874"/>
    <lineage>
        <taxon>Eukaryota</taxon>
        <taxon>Sar</taxon>
        <taxon>Alveolata</taxon>
        <taxon>Apicomplexa</taxon>
        <taxon>Aconoidasida</taxon>
        <taxon>Piroplasmida</taxon>
        <taxon>Theileriidae</taxon>
        <taxon>Theileria</taxon>
    </lineage>
</organism>
<keyword evidence="3" id="KW-1133">Transmembrane helix</keyword>
<gene>
    <name evidence="4" type="ORF">TAT_000337300</name>
    <name evidence="5" type="ORF">TAV_000337100</name>
</gene>
<proteinExistence type="predicted"/>
<feature type="transmembrane region" description="Helical" evidence="3">
    <location>
        <begin position="838"/>
        <end position="864"/>
    </location>
</feature>
<feature type="transmembrane region" description="Helical" evidence="3">
    <location>
        <begin position="580"/>
        <end position="606"/>
    </location>
</feature>
<evidence type="ECO:0008006" key="6">
    <source>
        <dbReference type="Google" id="ProtNLM"/>
    </source>
</evidence>
<sequence>MEPPNEPTQASPKPEFPWLPKECIFTMQQWLYRRTLHTKRYKKRYVVLHNERLYSFTKLPPFDKFDLNNINTVLRSASNSWILTGSVVSADTDVNTGLFKWKIEFKNYKKPITAIENINKFLTDKPDLTIGNVDHIDCIFEDVTSSVLENKTVNIEAQDCLWFATTNHKIASDWLIALLYTSRYGSLYNLIYKNPSRRRFQQFTLPWFLMALDYLPNLSKDENSKPPLSSFTYIKIEIKRVFDFPMLPNAKIYCAVEFNSSFYIIQLYRFERENLTSTPSAMVREEEPTSSLAAYISRNSEYSICRLPSDDLSVAQLNDPKNSLPDDECSQSSYYNANAQFTTLEGGINKFNATVQSLAPSNTSVPNSVAGLPDDDPQNVITRLLNLNSHKDIKKKQVVEKRSIIYDGASVYIPVYKNTTQEIVWLHFFGDYDVYMGTASIRDVDFASRDPAPVKTCMIKLIEGLNPLHYKRVDVSNYKGESTVLKSSARSISNDRGFVELSVIIPKHLGNFLDPVIISHGSPKEYLSNASRSSISMGIQMLIANIKRVRQSFTVLKDIIHALKSILEFRSMFTSFTAMFYFILVFGIFPNRMLVIFLLPILSYIVCTHPSFIDLTFLFLLKFPILIAILPKRFTYPFLLMPKLSCILCSKKPSFLKQNTQIVDPDMVSKEEISSKTFQYSSNKKLPKSMYLNHSSSETEVIVNPFSAANATQVNTDPNRKREIAQESYDETNVLNQPTYVDFEKRISVHINSLPMITSKHLLNDSIEITRYKGTRIETCKHRGIIMSYLSVMFINEIGVELFDSVHGDGLAIIKGYHDIYYNIPPYRNVPFWPNVKFTLYFLFYMLFLTFFGGISNLQILHLLHRNKLICRLILESKGVVESKSKGQHHQTKQRNVSLYENERRILFGKFSKLNLRFYERGYFSTEDGQFVSVDLSKYLVRLVVNDNTDQEGWTYAKNWNSPFTNSPNSMTFVRRRKWILTPNDSKNIEYILKSRFPSKLSSDYFVNMKQNDQKNEPENDCVSLTSEDSSGSSKLTTSNAKNNVNEEESENKNDSVDGAEEQQLQDGENTKTSVKPSDTNHDISSIDDENIARLYFRKGKVKRLVDRIKDARERRKSQKQDNSNMQEYINSLVANVAPDKISEVGSQKQPKRSRILRSLKKSKYSENVNSLTERGTNHINNLLQENDPEIKSLYSGLRFREKSESSLPTGSDGQNEHDGNDLLKSLMNLNQNESSQTILESDILLPSTLTLNLNEDTTPQLTLNDTLHFDPNYMKKRPPKVTTIRKLYKMAKPLEKDLKLPEHSNRSQSTSKIARLVNYLTYLHNPDETPSSDRTAYSTISQFSTNSQGNFKIKTNIYLNNWVLYK</sequence>
<keyword evidence="3" id="KW-0472">Membrane</keyword>
<dbReference type="EMBL" id="UIVT01000004">
    <property type="protein sequence ID" value="SVP94369.1"/>
    <property type="molecule type" value="Genomic_DNA"/>
</dbReference>
<evidence type="ECO:0000313" key="4">
    <source>
        <dbReference type="EMBL" id="SVP94369.1"/>
    </source>
</evidence>
<feature type="compositionally biased region" description="Polar residues" evidence="2">
    <location>
        <begin position="1063"/>
        <end position="1078"/>
    </location>
</feature>